<name>A0A0P1BN29_9BASI</name>
<sequence length="124" mass="12947">MRFSNILILYTAVAAASTSAAPIPTQGKLDQVSMWSSAAHNDASGHPSALFKRHGKAAGKAWHSPIPGSLRQWGYALSALGLGYLFGHLAGHGHPATVPTATQGEKIPHHPVDGAAHKLNGRSE</sequence>
<protein>
    <submittedName>
        <fullName evidence="3">Uncharacterized protein</fullName>
    </submittedName>
</protein>
<keyword evidence="4" id="KW-1185">Reference proteome</keyword>
<evidence type="ECO:0000256" key="1">
    <source>
        <dbReference type="SAM" id="MobiDB-lite"/>
    </source>
</evidence>
<organism evidence="3 4">
    <name type="scientific">Ceraceosorus bombacis</name>
    <dbReference type="NCBI Taxonomy" id="401625"/>
    <lineage>
        <taxon>Eukaryota</taxon>
        <taxon>Fungi</taxon>
        <taxon>Dikarya</taxon>
        <taxon>Basidiomycota</taxon>
        <taxon>Ustilaginomycotina</taxon>
        <taxon>Exobasidiomycetes</taxon>
        <taxon>Ceraceosorales</taxon>
        <taxon>Ceraceosoraceae</taxon>
        <taxon>Ceraceosorus</taxon>
    </lineage>
</organism>
<dbReference type="Proteomes" id="UP000054845">
    <property type="component" value="Unassembled WGS sequence"/>
</dbReference>
<accession>A0A0P1BN29</accession>
<dbReference type="EMBL" id="CCYA01000254">
    <property type="protein sequence ID" value="CEH17007.1"/>
    <property type="molecule type" value="Genomic_DNA"/>
</dbReference>
<evidence type="ECO:0000313" key="3">
    <source>
        <dbReference type="EMBL" id="CEH17007.1"/>
    </source>
</evidence>
<dbReference type="AlphaFoldDB" id="A0A0P1BN29"/>
<feature type="signal peptide" evidence="2">
    <location>
        <begin position="1"/>
        <end position="20"/>
    </location>
</feature>
<feature type="compositionally biased region" description="Basic and acidic residues" evidence="1">
    <location>
        <begin position="106"/>
        <end position="124"/>
    </location>
</feature>
<feature type="region of interest" description="Disordered" evidence="1">
    <location>
        <begin position="96"/>
        <end position="124"/>
    </location>
</feature>
<feature type="chain" id="PRO_5006059698" evidence="2">
    <location>
        <begin position="21"/>
        <end position="124"/>
    </location>
</feature>
<evidence type="ECO:0000313" key="4">
    <source>
        <dbReference type="Proteomes" id="UP000054845"/>
    </source>
</evidence>
<reference evidence="3 4" key="1">
    <citation type="submission" date="2014-09" db="EMBL/GenBank/DDBJ databases">
        <authorList>
            <person name="Magalhaes I.L.F."/>
            <person name="Oliveira U."/>
            <person name="Santos F.R."/>
            <person name="Vidigal T.H.D.A."/>
            <person name="Brescovit A.D."/>
            <person name="Santos A.J."/>
        </authorList>
    </citation>
    <scope>NUCLEOTIDE SEQUENCE [LARGE SCALE GENOMIC DNA]</scope>
</reference>
<keyword evidence="2" id="KW-0732">Signal</keyword>
<evidence type="ECO:0000256" key="2">
    <source>
        <dbReference type="SAM" id="SignalP"/>
    </source>
</evidence>
<proteinExistence type="predicted"/>